<dbReference type="STRING" id="582692.SAMN05720606_10274"/>
<sequence length="224" mass="24897">MSQPNTGIKTIKLEMEYYGEPFIVYPTLLWDEQNVVLVDTGIPGQLAQIRTLLEKENFSFNKLTHIIITHQDGDHIGSLPELVEARGSEVKVLAHEEAVPYLTGTIPLIKSKDFAPSVHVHTALKDGDILPLAGGIQVVFTPGHTPDHMSLYHIPSQTLIAGDALNAEDGRLLSFNDEQTLDHTTAFESIAKLLELDIKKVITYHGHEVTNQIKESLQNFVDMK</sequence>
<dbReference type="Proteomes" id="UP000198538">
    <property type="component" value="Unassembled WGS sequence"/>
</dbReference>
<evidence type="ECO:0000256" key="3">
    <source>
        <dbReference type="ARBA" id="ARBA00048505"/>
    </source>
</evidence>
<dbReference type="CDD" id="cd07721">
    <property type="entry name" value="yflN-like_MBL-fold"/>
    <property type="match status" value="1"/>
</dbReference>
<protein>
    <submittedName>
        <fullName evidence="5">Glyoxylase, beta-lactamase superfamily II</fullName>
    </submittedName>
</protein>
<dbReference type="RefSeq" id="WP_090915821.1">
    <property type="nucleotide sequence ID" value="NZ_FMVM01000002.1"/>
</dbReference>
<feature type="domain" description="Metallo-beta-lactamase" evidence="4">
    <location>
        <begin position="23"/>
        <end position="207"/>
    </location>
</feature>
<evidence type="ECO:0000256" key="1">
    <source>
        <dbReference type="ARBA" id="ARBA00034221"/>
    </source>
</evidence>
<keyword evidence="6" id="KW-1185">Reference proteome</keyword>
<gene>
    <name evidence="5" type="ORF">SAMN05720606_10274</name>
</gene>
<evidence type="ECO:0000256" key="2">
    <source>
        <dbReference type="ARBA" id="ARBA00034301"/>
    </source>
</evidence>
<dbReference type="Pfam" id="PF00753">
    <property type="entry name" value="Lactamase_B"/>
    <property type="match status" value="1"/>
</dbReference>
<dbReference type="PANTHER" id="PTHR42951">
    <property type="entry name" value="METALLO-BETA-LACTAMASE DOMAIN-CONTAINING"/>
    <property type="match status" value="1"/>
</dbReference>
<dbReference type="InterPro" id="IPR036866">
    <property type="entry name" value="RibonucZ/Hydroxyglut_hydro"/>
</dbReference>
<proteinExistence type="predicted"/>
<evidence type="ECO:0000259" key="4">
    <source>
        <dbReference type="SMART" id="SM00849"/>
    </source>
</evidence>
<organism evidence="5 6">
    <name type="scientific">Paenibacillus polysaccharolyticus</name>
    <dbReference type="NCBI Taxonomy" id="582692"/>
    <lineage>
        <taxon>Bacteria</taxon>
        <taxon>Bacillati</taxon>
        <taxon>Bacillota</taxon>
        <taxon>Bacilli</taxon>
        <taxon>Bacillales</taxon>
        <taxon>Paenibacillaceae</taxon>
        <taxon>Paenibacillus</taxon>
    </lineage>
</organism>
<dbReference type="SUPFAM" id="SSF56281">
    <property type="entry name" value="Metallo-hydrolase/oxidoreductase"/>
    <property type="match status" value="1"/>
</dbReference>
<reference evidence="6" key="1">
    <citation type="submission" date="2016-10" db="EMBL/GenBank/DDBJ databases">
        <authorList>
            <person name="Varghese N."/>
            <person name="Submissions S."/>
        </authorList>
    </citation>
    <scope>NUCLEOTIDE SEQUENCE [LARGE SCALE GENOMIC DNA]</scope>
    <source>
        <strain evidence="6">BL9</strain>
    </source>
</reference>
<dbReference type="InterPro" id="IPR001279">
    <property type="entry name" value="Metallo-B-lactamas"/>
</dbReference>
<dbReference type="EMBL" id="FMVM01000002">
    <property type="protein sequence ID" value="SCY01373.1"/>
    <property type="molecule type" value="Genomic_DNA"/>
</dbReference>
<comment type="catalytic activity">
    <reaction evidence="1">
        <text>3',5'-cyclic CMP + H2O = CMP + H(+)</text>
        <dbReference type="Rhea" id="RHEA:72675"/>
        <dbReference type="ChEBI" id="CHEBI:15377"/>
        <dbReference type="ChEBI" id="CHEBI:15378"/>
        <dbReference type="ChEBI" id="CHEBI:58003"/>
        <dbReference type="ChEBI" id="CHEBI:60377"/>
    </reaction>
    <physiologicalReaction direction="left-to-right" evidence="1">
        <dbReference type="Rhea" id="RHEA:72676"/>
    </physiologicalReaction>
</comment>
<evidence type="ECO:0000313" key="5">
    <source>
        <dbReference type="EMBL" id="SCY01373.1"/>
    </source>
</evidence>
<accession>A0A1G5CG30</accession>
<dbReference type="AlphaFoldDB" id="A0A1G5CG30"/>
<dbReference type="PANTHER" id="PTHR42951:SF15">
    <property type="entry name" value="METALLO-BETA-LACTAMASE SUPERFAMILY PROTEIN"/>
    <property type="match status" value="1"/>
</dbReference>
<dbReference type="SMART" id="SM00849">
    <property type="entry name" value="Lactamase_B"/>
    <property type="match status" value="1"/>
</dbReference>
<dbReference type="Gene3D" id="3.60.15.10">
    <property type="entry name" value="Ribonuclease Z/Hydroxyacylglutathione hydrolase-like"/>
    <property type="match status" value="1"/>
</dbReference>
<evidence type="ECO:0000313" key="6">
    <source>
        <dbReference type="Proteomes" id="UP000198538"/>
    </source>
</evidence>
<name>A0A1G5CG30_9BACL</name>
<dbReference type="InterPro" id="IPR050855">
    <property type="entry name" value="NDM-1-like"/>
</dbReference>
<comment type="function">
    <text evidence="2">Counteracts the endogenous Pycsar antiviral defense system. Phosphodiesterase that enables metal-dependent hydrolysis of host cyclic nucleotide Pycsar defense signals such as cCMP and cUMP.</text>
</comment>
<comment type="catalytic activity">
    <reaction evidence="3">
        <text>3',5'-cyclic UMP + H2O = UMP + H(+)</text>
        <dbReference type="Rhea" id="RHEA:70575"/>
        <dbReference type="ChEBI" id="CHEBI:15377"/>
        <dbReference type="ChEBI" id="CHEBI:15378"/>
        <dbReference type="ChEBI" id="CHEBI:57865"/>
        <dbReference type="ChEBI" id="CHEBI:184387"/>
    </reaction>
    <physiologicalReaction direction="left-to-right" evidence="3">
        <dbReference type="Rhea" id="RHEA:70576"/>
    </physiologicalReaction>
</comment>